<keyword evidence="3" id="KW-1185">Reference proteome</keyword>
<evidence type="ECO:0000313" key="3">
    <source>
        <dbReference type="Proteomes" id="UP000324832"/>
    </source>
</evidence>
<gene>
    <name evidence="2" type="ORF">LSINAPIS_LOCUS14824</name>
</gene>
<dbReference type="Proteomes" id="UP000324832">
    <property type="component" value="Unassembled WGS sequence"/>
</dbReference>
<evidence type="ECO:0000313" key="2">
    <source>
        <dbReference type="EMBL" id="VVD05244.1"/>
    </source>
</evidence>
<proteinExistence type="predicted"/>
<reference evidence="2 3" key="1">
    <citation type="submission" date="2017-07" db="EMBL/GenBank/DDBJ databases">
        <authorList>
            <person name="Talla V."/>
            <person name="Backstrom N."/>
        </authorList>
    </citation>
    <scope>NUCLEOTIDE SEQUENCE [LARGE SCALE GENOMIC DNA]</scope>
</reference>
<protein>
    <recommendedName>
        <fullName evidence="1">BTBD17 TRAF domain-containing protein</fullName>
    </recommendedName>
</protein>
<feature type="domain" description="BTBD17 TRAF" evidence="1">
    <location>
        <begin position="1"/>
        <end position="118"/>
    </location>
</feature>
<evidence type="ECO:0000259" key="1">
    <source>
        <dbReference type="Pfam" id="PF23651"/>
    </source>
</evidence>
<name>A0A5E4R5F3_9NEOP</name>
<dbReference type="InterPro" id="IPR056184">
    <property type="entry name" value="TRAF_BTBD17"/>
</dbReference>
<accession>A0A5E4R5F3</accession>
<sequence length="127" mass="14238">MWGSILSVDNFHSLPSYHTRTFIFSTKPSIADVASDGLTEWTVDLYPKGVPEVVLRTVRISITCQNGPEVNADVYSKLALQEPDIRVKIGILVWGVQNGVEHIANIVERVHRFNAQSKDQLRPSPRV</sequence>
<dbReference type="Pfam" id="PF23651">
    <property type="entry name" value="TRAF_BTBD17"/>
    <property type="match status" value="1"/>
</dbReference>
<dbReference type="AlphaFoldDB" id="A0A5E4R5F3"/>
<dbReference type="EMBL" id="FZQP02006948">
    <property type="protein sequence ID" value="VVD05244.1"/>
    <property type="molecule type" value="Genomic_DNA"/>
</dbReference>
<organism evidence="2 3">
    <name type="scientific">Leptidea sinapis</name>
    <dbReference type="NCBI Taxonomy" id="189913"/>
    <lineage>
        <taxon>Eukaryota</taxon>
        <taxon>Metazoa</taxon>
        <taxon>Ecdysozoa</taxon>
        <taxon>Arthropoda</taxon>
        <taxon>Hexapoda</taxon>
        <taxon>Insecta</taxon>
        <taxon>Pterygota</taxon>
        <taxon>Neoptera</taxon>
        <taxon>Endopterygota</taxon>
        <taxon>Lepidoptera</taxon>
        <taxon>Glossata</taxon>
        <taxon>Ditrysia</taxon>
        <taxon>Papilionoidea</taxon>
        <taxon>Pieridae</taxon>
        <taxon>Dismorphiinae</taxon>
        <taxon>Leptidea</taxon>
    </lineage>
</organism>